<keyword evidence="1" id="KW-0732">Signal</keyword>
<comment type="caution">
    <text evidence="2">The sequence shown here is derived from an EMBL/GenBank/DDBJ whole genome shotgun (WGS) entry which is preliminary data.</text>
</comment>
<evidence type="ECO:0000313" key="3">
    <source>
        <dbReference type="Proteomes" id="UP001291623"/>
    </source>
</evidence>
<accession>A0AAE1R3Q7</accession>
<name>A0AAE1R3Q7_9SOLA</name>
<sequence length="78" mass="8700">MAKIVMKSALFVALLLITMVADIPSFKVEAIHECDNPKDCEPRCPRTLAPVCVFHRCICWAKNKMEVATTQGVINPKN</sequence>
<organism evidence="2 3">
    <name type="scientific">Anisodus tanguticus</name>
    <dbReference type="NCBI Taxonomy" id="243964"/>
    <lineage>
        <taxon>Eukaryota</taxon>
        <taxon>Viridiplantae</taxon>
        <taxon>Streptophyta</taxon>
        <taxon>Embryophyta</taxon>
        <taxon>Tracheophyta</taxon>
        <taxon>Spermatophyta</taxon>
        <taxon>Magnoliopsida</taxon>
        <taxon>eudicotyledons</taxon>
        <taxon>Gunneridae</taxon>
        <taxon>Pentapetalae</taxon>
        <taxon>asterids</taxon>
        <taxon>lamiids</taxon>
        <taxon>Solanales</taxon>
        <taxon>Solanaceae</taxon>
        <taxon>Solanoideae</taxon>
        <taxon>Hyoscyameae</taxon>
        <taxon>Anisodus</taxon>
    </lineage>
</organism>
<evidence type="ECO:0000313" key="2">
    <source>
        <dbReference type="EMBL" id="KAK4343172.1"/>
    </source>
</evidence>
<reference evidence="2" key="1">
    <citation type="submission" date="2023-12" db="EMBL/GenBank/DDBJ databases">
        <title>Genome assembly of Anisodus tanguticus.</title>
        <authorList>
            <person name="Wang Y.-J."/>
        </authorList>
    </citation>
    <scope>NUCLEOTIDE SEQUENCE</scope>
    <source>
        <strain evidence="2">KB-2021</strain>
        <tissue evidence="2">Leaf</tissue>
    </source>
</reference>
<protein>
    <submittedName>
        <fullName evidence="2">Uncharacterized protein</fullName>
    </submittedName>
</protein>
<feature type="chain" id="PRO_5042182113" evidence="1">
    <location>
        <begin position="26"/>
        <end position="78"/>
    </location>
</feature>
<dbReference type="AlphaFoldDB" id="A0AAE1R3Q7"/>
<proteinExistence type="predicted"/>
<dbReference type="Proteomes" id="UP001291623">
    <property type="component" value="Unassembled WGS sequence"/>
</dbReference>
<dbReference type="EMBL" id="JAVYJV010000021">
    <property type="protein sequence ID" value="KAK4343172.1"/>
    <property type="molecule type" value="Genomic_DNA"/>
</dbReference>
<feature type="signal peptide" evidence="1">
    <location>
        <begin position="1"/>
        <end position="25"/>
    </location>
</feature>
<evidence type="ECO:0000256" key="1">
    <source>
        <dbReference type="SAM" id="SignalP"/>
    </source>
</evidence>
<gene>
    <name evidence="2" type="ORF">RND71_038988</name>
</gene>
<keyword evidence="3" id="KW-1185">Reference proteome</keyword>